<dbReference type="OrthoDB" id="6380398at2759"/>
<dbReference type="Pfam" id="PF00089">
    <property type="entry name" value="Trypsin"/>
    <property type="match status" value="1"/>
</dbReference>
<dbReference type="EMBL" id="AZNH01000003">
    <property type="protein sequence ID" value="KID91378.1"/>
    <property type="molecule type" value="Genomic_DNA"/>
</dbReference>
<protein>
    <submittedName>
        <fullName evidence="5">Trypsin-like protease</fullName>
    </submittedName>
</protein>
<proteinExistence type="predicted"/>
<dbReference type="SUPFAM" id="SSF50494">
    <property type="entry name" value="Trypsin-like serine proteases"/>
    <property type="match status" value="1"/>
</dbReference>
<keyword evidence="6" id="KW-1185">Reference proteome</keyword>
<dbReference type="Proteomes" id="UP000031192">
    <property type="component" value="Unassembled WGS sequence"/>
</dbReference>
<dbReference type="HOGENOM" id="CLU_006842_7_5_1"/>
<dbReference type="PROSITE" id="PS50240">
    <property type="entry name" value="TRYPSIN_DOM"/>
    <property type="match status" value="1"/>
</dbReference>
<feature type="signal peptide" evidence="3">
    <location>
        <begin position="1"/>
        <end position="22"/>
    </location>
</feature>
<name>A0A0B4H7P4_METGA</name>
<dbReference type="InterPro" id="IPR001314">
    <property type="entry name" value="Peptidase_S1A"/>
</dbReference>
<dbReference type="PANTHER" id="PTHR24252">
    <property type="entry name" value="ACROSIN-RELATED"/>
    <property type="match status" value="1"/>
</dbReference>
<dbReference type="AlphaFoldDB" id="A0A0B4H7P4"/>
<gene>
    <name evidence="5" type="ORF">MGU_01348</name>
</gene>
<dbReference type="CDD" id="cd00190">
    <property type="entry name" value="Tryp_SPc"/>
    <property type="match status" value="1"/>
</dbReference>
<comment type="caution">
    <text evidence="5">The sequence shown here is derived from an EMBL/GenBank/DDBJ whole genome shotgun (WGS) entry which is preliminary data.</text>
</comment>
<evidence type="ECO:0000313" key="5">
    <source>
        <dbReference type="EMBL" id="KID91378.1"/>
    </source>
</evidence>
<dbReference type="Gene3D" id="2.40.10.10">
    <property type="entry name" value="Trypsin-like serine proteases"/>
    <property type="match status" value="2"/>
</dbReference>
<dbReference type="InterPro" id="IPR009003">
    <property type="entry name" value="Peptidase_S1_PA"/>
</dbReference>
<reference evidence="5 6" key="1">
    <citation type="journal article" date="2014" name="Proc. Natl. Acad. Sci. U.S.A.">
        <title>Trajectory and genomic determinants of fungal-pathogen speciation and host adaptation.</title>
        <authorList>
            <person name="Hu X."/>
            <person name="Xiao G."/>
            <person name="Zheng P."/>
            <person name="Shang Y."/>
            <person name="Su Y."/>
            <person name="Zhang X."/>
            <person name="Liu X."/>
            <person name="Zhan S."/>
            <person name="St Leger R.J."/>
            <person name="Wang C."/>
        </authorList>
    </citation>
    <scope>NUCLEOTIDE SEQUENCE [LARGE SCALE GENOMIC DNA]</scope>
    <source>
        <strain evidence="5 6">ARSEF 977</strain>
    </source>
</reference>
<organism evidence="5 6">
    <name type="scientific">Metarhizium guizhouense (strain ARSEF 977)</name>
    <dbReference type="NCBI Taxonomy" id="1276136"/>
    <lineage>
        <taxon>Eukaryota</taxon>
        <taxon>Fungi</taxon>
        <taxon>Dikarya</taxon>
        <taxon>Ascomycota</taxon>
        <taxon>Pezizomycotina</taxon>
        <taxon>Sordariomycetes</taxon>
        <taxon>Hypocreomycetidae</taxon>
        <taxon>Hypocreales</taxon>
        <taxon>Clavicipitaceae</taxon>
        <taxon>Metarhizium</taxon>
    </lineage>
</organism>
<evidence type="ECO:0000256" key="2">
    <source>
        <dbReference type="SAM" id="MobiDB-lite"/>
    </source>
</evidence>
<dbReference type="PANTHER" id="PTHR24252:SF7">
    <property type="entry name" value="HYALIN"/>
    <property type="match status" value="1"/>
</dbReference>
<evidence type="ECO:0000313" key="6">
    <source>
        <dbReference type="Proteomes" id="UP000031192"/>
    </source>
</evidence>
<sequence length="253" mass="26510">MFPFKATLTAAAAILAFQTAVAVPVAGGVDATIWEFPEAVGFAPSCGGTLLNANTVLTAAHCVISSIAYYKGTDLSKSSVIAGTISPQELQYATIVGISSFHVHPEYNRTGIREHDVAILKLSTDIAEDEWGTIRYARLPQWQSDPQPGSDTTVVGWGSTDTKGTRPTQLQKVVIPVVDRGVCSKVLGRVPDSTFCAGYKNGGKDACGGDSGGPTYSPDGTVIGVTSYGGKCGATYGAYARVDIDLAFIGRYM</sequence>
<evidence type="ECO:0000259" key="4">
    <source>
        <dbReference type="PROSITE" id="PS50240"/>
    </source>
</evidence>
<feature type="domain" description="Peptidase S1" evidence="4">
    <location>
        <begin position="25"/>
        <end position="253"/>
    </location>
</feature>
<evidence type="ECO:0000256" key="1">
    <source>
        <dbReference type="ARBA" id="ARBA00023157"/>
    </source>
</evidence>
<dbReference type="GO" id="GO:0006508">
    <property type="term" value="P:proteolysis"/>
    <property type="evidence" value="ECO:0007669"/>
    <property type="project" value="UniProtKB-KW"/>
</dbReference>
<dbReference type="InterPro" id="IPR018114">
    <property type="entry name" value="TRYPSIN_HIS"/>
</dbReference>
<dbReference type="GO" id="GO:0004252">
    <property type="term" value="F:serine-type endopeptidase activity"/>
    <property type="evidence" value="ECO:0007669"/>
    <property type="project" value="InterPro"/>
</dbReference>
<dbReference type="PRINTS" id="PR00722">
    <property type="entry name" value="CHYMOTRYPSIN"/>
</dbReference>
<keyword evidence="3" id="KW-0732">Signal</keyword>
<dbReference type="InterPro" id="IPR001254">
    <property type="entry name" value="Trypsin_dom"/>
</dbReference>
<feature type="chain" id="PRO_5002092548" evidence="3">
    <location>
        <begin position="23"/>
        <end position="253"/>
    </location>
</feature>
<dbReference type="InterPro" id="IPR043504">
    <property type="entry name" value="Peptidase_S1_PA_chymotrypsin"/>
</dbReference>
<accession>A0A0B4H7P4</accession>
<dbReference type="SMART" id="SM00020">
    <property type="entry name" value="Tryp_SPc"/>
    <property type="match status" value="1"/>
</dbReference>
<evidence type="ECO:0000256" key="3">
    <source>
        <dbReference type="SAM" id="SignalP"/>
    </source>
</evidence>
<feature type="region of interest" description="Disordered" evidence="2">
    <location>
        <begin position="143"/>
        <end position="165"/>
    </location>
</feature>
<dbReference type="PROSITE" id="PS00134">
    <property type="entry name" value="TRYPSIN_HIS"/>
    <property type="match status" value="1"/>
</dbReference>
<keyword evidence="1" id="KW-1015">Disulfide bond</keyword>